<dbReference type="InterPro" id="IPR020610">
    <property type="entry name" value="Thiolase_AS"/>
</dbReference>
<dbReference type="InterPro" id="IPR020617">
    <property type="entry name" value="Thiolase_C"/>
</dbReference>
<evidence type="ECO:0000256" key="7">
    <source>
        <dbReference type="RuleBase" id="RU003557"/>
    </source>
</evidence>
<dbReference type="InterPro" id="IPR016039">
    <property type="entry name" value="Thiolase-like"/>
</dbReference>
<dbReference type="PANTHER" id="PTHR18919:SF107">
    <property type="entry name" value="ACETYL-COA ACETYLTRANSFERASE, CYTOSOLIC"/>
    <property type="match status" value="1"/>
</dbReference>
<dbReference type="SUPFAM" id="SSF53901">
    <property type="entry name" value="Thiolase-like"/>
    <property type="match status" value="2"/>
</dbReference>
<dbReference type="NCBIfam" id="TIGR01930">
    <property type="entry name" value="AcCoA-C-Actrans"/>
    <property type="match status" value="1"/>
</dbReference>
<dbReference type="FunFam" id="3.40.47.10:FF:000010">
    <property type="entry name" value="Acetyl-CoA acetyltransferase (Thiolase)"/>
    <property type="match status" value="1"/>
</dbReference>
<evidence type="ECO:0000256" key="5">
    <source>
        <dbReference type="ARBA" id="ARBA00030755"/>
    </source>
</evidence>
<comment type="similarity">
    <text evidence="1 7">Belongs to the thiolase-like superfamily. Thiolase family.</text>
</comment>
<feature type="active site" description="Acyl-thioester intermediate" evidence="6">
    <location>
        <position position="86"/>
    </location>
</feature>
<dbReference type="Pfam" id="PF02803">
    <property type="entry name" value="Thiolase_C"/>
    <property type="match status" value="1"/>
</dbReference>
<dbReference type="PANTHER" id="PTHR18919">
    <property type="entry name" value="ACETYL-COA C-ACYLTRANSFERASE"/>
    <property type="match status" value="1"/>
</dbReference>
<keyword evidence="11" id="KW-1185">Reference proteome</keyword>
<dbReference type="EMBL" id="FOGT01000008">
    <property type="protein sequence ID" value="SES11511.1"/>
    <property type="molecule type" value="Genomic_DNA"/>
</dbReference>
<dbReference type="Gene3D" id="3.40.47.10">
    <property type="match status" value="2"/>
</dbReference>
<dbReference type="PROSITE" id="PS00099">
    <property type="entry name" value="THIOLASE_3"/>
    <property type="match status" value="1"/>
</dbReference>
<feature type="domain" description="Thiolase N-terminal" evidence="8">
    <location>
        <begin position="2"/>
        <end position="263"/>
    </location>
</feature>
<dbReference type="PROSITE" id="PS00737">
    <property type="entry name" value="THIOLASE_2"/>
    <property type="match status" value="1"/>
</dbReference>
<keyword evidence="3 7" id="KW-0808">Transferase</keyword>
<feature type="active site" description="Proton acceptor" evidence="6">
    <location>
        <position position="350"/>
    </location>
</feature>
<evidence type="ECO:0000256" key="1">
    <source>
        <dbReference type="ARBA" id="ARBA00010982"/>
    </source>
</evidence>
<reference evidence="11" key="1">
    <citation type="submission" date="2016-10" db="EMBL/GenBank/DDBJ databases">
        <authorList>
            <person name="Varghese N."/>
            <person name="Submissions S."/>
        </authorList>
    </citation>
    <scope>NUCLEOTIDE SEQUENCE [LARGE SCALE GENOMIC DNA]</scope>
    <source>
        <strain evidence="11">S9</strain>
    </source>
</reference>
<feature type="active site" description="Proton acceptor" evidence="6">
    <location>
        <position position="380"/>
    </location>
</feature>
<evidence type="ECO:0000256" key="2">
    <source>
        <dbReference type="ARBA" id="ARBA00012705"/>
    </source>
</evidence>
<evidence type="ECO:0000256" key="4">
    <source>
        <dbReference type="ARBA" id="ARBA00023315"/>
    </source>
</evidence>
<evidence type="ECO:0000256" key="3">
    <source>
        <dbReference type="ARBA" id="ARBA00022679"/>
    </source>
</evidence>
<dbReference type="Proteomes" id="UP000198571">
    <property type="component" value="Unassembled WGS sequence"/>
</dbReference>
<dbReference type="CDD" id="cd00751">
    <property type="entry name" value="thiolase"/>
    <property type="match status" value="1"/>
</dbReference>
<evidence type="ECO:0000313" key="11">
    <source>
        <dbReference type="Proteomes" id="UP000198571"/>
    </source>
</evidence>
<evidence type="ECO:0000259" key="8">
    <source>
        <dbReference type="Pfam" id="PF00108"/>
    </source>
</evidence>
<dbReference type="GO" id="GO:0003985">
    <property type="term" value="F:acetyl-CoA C-acetyltransferase activity"/>
    <property type="evidence" value="ECO:0007669"/>
    <property type="project" value="UniProtKB-EC"/>
</dbReference>
<dbReference type="STRING" id="1601833.SAMN05518684_10896"/>
<accession>A0A1H9UQA1</accession>
<dbReference type="PIRSF" id="PIRSF000429">
    <property type="entry name" value="Ac-CoA_Ac_transf"/>
    <property type="match status" value="1"/>
</dbReference>
<dbReference type="InterPro" id="IPR002155">
    <property type="entry name" value="Thiolase"/>
</dbReference>
<dbReference type="EC" id="2.3.1.9" evidence="2"/>
<dbReference type="Pfam" id="PF00108">
    <property type="entry name" value="Thiolase_N"/>
    <property type="match status" value="1"/>
</dbReference>
<protein>
    <recommendedName>
        <fullName evidence="2">acetyl-CoA C-acetyltransferase</fullName>
        <ecNumber evidence="2">2.3.1.9</ecNumber>
    </recommendedName>
    <alternativeName>
        <fullName evidence="5">Acetoacetyl-CoA thiolase</fullName>
    </alternativeName>
</protein>
<dbReference type="AlphaFoldDB" id="A0A1H9UQA1"/>
<organism evidence="10 11">
    <name type="scientific">Salipaludibacillus aurantiacus</name>
    <dbReference type="NCBI Taxonomy" id="1601833"/>
    <lineage>
        <taxon>Bacteria</taxon>
        <taxon>Bacillati</taxon>
        <taxon>Bacillota</taxon>
        <taxon>Bacilli</taxon>
        <taxon>Bacillales</taxon>
        <taxon>Bacillaceae</taxon>
    </lineage>
</organism>
<dbReference type="OrthoDB" id="9764892at2"/>
<gene>
    <name evidence="10" type="ORF">SAMN05518684_10896</name>
</gene>
<name>A0A1H9UQA1_9BACI</name>
<dbReference type="InterPro" id="IPR020616">
    <property type="entry name" value="Thiolase_N"/>
</dbReference>
<keyword evidence="4 7" id="KW-0012">Acyltransferase</keyword>
<sequence length="395" mass="42182">MVVVVNAFRTPIGKYGGSLAGKKPEELLEHLFNNHFAHSGLPPNIVDEVVIGQTKQSAHASNIARVAGLAAGLPIETPAHTVQMQCGSGMQAVYNAWLSIVTGQSEIMLAGGVESMSQAPFYLAENRFLPPTGNRVLYDSNTESQPKSQPEALFGTFNMGETAEVLAEKYNISRQEQDEFAYNSQLKAKQAIEQEQFSDEIIPVEVRGKKNTSLVAVDEHPREVTVEKLNKLPPAFKKNGTVTAGNSSGRNDGAATLLLMKEEKAKELGLEPLAKIKAIASAGVHPKVMGTGPVPATAKALKKAGLTLNDMDVIELNEAFAAQSLAVLKEWNLPHTKHVNVNGGAIALGHPLGCSGARILVTLIHAMEKRDCQYGLGTLCVAGGQGISTIVEKYS</sequence>
<evidence type="ECO:0000256" key="6">
    <source>
        <dbReference type="PIRSR" id="PIRSR000429-1"/>
    </source>
</evidence>
<dbReference type="RefSeq" id="WP_093051934.1">
    <property type="nucleotide sequence ID" value="NZ_FOGT01000008.1"/>
</dbReference>
<feature type="domain" description="Thiolase C-terminal" evidence="9">
    <location>
        <begin position="271"/>
        <end position="393"/>
    </location>
</feature>
<dbReference type="InterPro" id="IPR020613">
    <property type="entry name" value="Thiolase_CS"/>
</dbReference>
<evidence type="ECO:0000313" key="10">
    <source>
        <dbReference type="EMBL" id="SES11511.1"/>
    </source>
</evidence>
<proteinExistence type="inferred from homology"/>
<evidence type="ECO:0000259" key="9">
    <source>
        <dbReference type="Pfam" id="PF02803"/>
    </source>
</evidence>